<dbReference type="Proteomes" id="UP001597079">
    <property type="component" value="Unassembled WGS sequence"/>
</dbReference>
<evidence type="ECO:0000256" key="1">
    <source>
        <dbReference type="SAM" id="Phobius"/>
    </source>
</evidence>
<feature type="transmembrane region" description="Helical" evidence="1">
    <location>
        <begin position="127"/>
        <end position="146"/>
    </location>
</feature>
<dbReference type="InterPro" id="IPR000326">
    <property type="entry name" value="PAP2/HPO"/>
</dbReference>
<proteinExistence type="predicted"/>
<keyword evidence="1" id="KW-0472">Membrane</keyword>
<dbReference type="PANTHER" id="PTHR14969:SF13">
    <property type="entry name" value="AT30094P"/>
    <property type="match status" value="1"/>
</dbReference>
<feature type="transmembrane region" description="Helical" evidence="1">
    <location>
        <begin position="167"/>
        <end position="186"/>
    </location>
</feature>
<evidence type="ECO:0000259" key="2">
    <source>
        <dbReference type="SMART" id="SM00014"/>
    </source>
</evidence>
<sequence>MNRFDVSIFHALNRHAGHMYVLDGIMSFFAEYAMEIYGALLIIAWFVLPRRDEDRRHALVVAVIGGFMALFVNMVIGFIWYRPRPFAVPGIGAHKIIPHAADTSFPSDHTSGGFGMSSALWGSGPSWLSWIFTICSAIVMIARIYVGMHWPTDAIAGMVIGILCGRLAVRLSTYFRFITSIGLWIFRMGRYAV</sequence>
<keyword evidence="1" id="KW-0812">Transmembrane</keyword>
<name>A0ABW4JNG3_9BACL</name>
<dbReference type="Pfam" id="PF01569">
    <property type="entry name" value="PAP2"/>
    <property type="match status" value="1"/>
</dbReference>
<keyword evidence="4" id="KW-1185">Reference proteome</keyword>
<protein>
    <submittedName>
        <fullName evidence="3">Phosphatase PAP2 family protein</fullName>
    </submittedName>
</protein>
<evidence type="ECO:0000313" key="4">
    <source>
        <dbReference type="Proteomes" id="UP001597079"/>
    </source>
</evidence>
<feature type="domain" description="Phosphatidic acid phosphatase type 2/haloperoxidase" evidence="2">
    <location>
        <begin position="59"/>
        <end position="169"/>
    </location>
</feature>
<dbReference type="Gene3D" id="1.20.144.10">
    <property type="entry name" value="Phosphatidic acid phosphatase type 2/haloperoxidase"/>
    <property type="match status" value="1"/>
</dbReference>
<organism evidence="3 4">
    <name type="scientific">Alicyclobacillus fodiniaquatilis</name>
    <dbReference type="NCBI Taxonomy" id="1661150"/>
    <lineage>
        <taxon>Bacteria</taxon>
        <taxon>Bacillati</taxon>
        <taxon>Bacillota</taxon>
        <taxon>Bacilli</taxon>
        <taxon>Bacillales</taxon>
        <taxon>Alicyclobacillaceae</taxon>
        <taxon>Alicyclobacillus</taxon>
    </lineage>
</organism>
<gene>
    <name evidence="3" type="ORF">ACFSB2_16925</name>
</gene>
<feature type="transmembrane region" description="Helical" evidence="1">
    <location>
        <begin position="20"/>
        <end position="47"/>
    </location>
</feature>
<dbReference type="PANTHER" id="PTHR14969">
    <property type="entry name" value="SPHINGOSINE-1-PHOSPHATE PHOSPHOHYDROLASE"/>
    <property type="match status" value="1"/>
</dbReference>
<dbReference type="EMBL" id="JBHUCX010000058">
    <property type="protein sequence ID" value="MFD1676387.1"/>
    <property type="molecule type" value="Genomic_DNA"/>
</dbReference>
<dbReference type="SUPFAM" id="SSF48317">
    <property type="entry name" value="Acid phosphatase/Vanadium-dependent haloperoxidase"/>
    <property type="match status" value="1"/>
</dbReference>
<keyword evidence="1" id="KW-1133">Transmembrane helix</keyword>
<evidence type="ECO:0000313" key="3">
    <source>
        <dbReference type="EMBL" id="MFD1676387.1"/>
    </source>
</evidence>
<dbReference type="RefSeq" id="WP_377944287.1">
    <property type="nucleotide sequence ID" value="NZ_JBHUCX010000058.1"/>
</dbReference>
<reference evidence="4" key="1">
    <citation type="journal article" date="2019" name="Int. J. Syst. Evol. Microbiol.">
        <title>The Global Catalogue of Microorganisms (GCM) 10K type strain sequencing project: providing services to taxonomists for standard genome sequencing and annotation.</title>
        <authorList>
            <consortium name="The Broad Institute Genomics Platform"/>
            <consortium name="The Broad Institute Genome Sequencing Center for Infectious Disease"/>
            <person name="Wu L."/>
            <person name="Ma J."/>
        </authorList>
    </citation>
    <scope>NUCLEOTIDE SEQUENCE [LARGE SCALE GENOMIC DNA]</scope>
    <source>
        <strain evidence="4">CGMCC 1.12286</strain>
    </source>
</reference>
<accession>A0ABW4JNG3</accession>
<comment type="caution">
    <text evidence="3">The sequence shown here is derived from an EMBL/GenBank/DDBJ whole genome shotgun (WGS) entry which is preliminary data.</text>
</comment>
<dbReference type="InterPro" id="IPR036938">
    <property type="entry name" value="PAP2/HPO_sf"/>
</dbReference>
<feature type="transmembrane region" description="Helical" evidence="1">
    <location>
        <begin position="59"/>
        <end position="81"/>
    </location>
</feature>
<dbReference type="SMART" id="SM00014">
    <property type="entry name" value="acidPPc"/>
    <property type="match status" value="1"/>
</dbReference>